<comment type="similarity">
    <text evidence="2">Belongs to the CLUAP1 family.</text>
</comment>
<dbReference type="AlphaFoldDB" id="A0A4C1UWF9"/>
<dbReference type="GO" id="GO:0060271">
    <property type="term" value="P:cilium assembly"/>
    <property type="evidence" value="ECO:0007669"/>
    <property type="project" value="TreeGrafter"/>
</dbReference>
<dbReference type="OrthoDB" id="438545at2759"/>
<feature type="coiled-coil region" evidence="7">
    <location>
        <begin position="193"/>
        <end position="228"/>
    </location>
</feature>
<keyword evidence="3" id="KW-0970">Cilium biogenesis/degradation</keyword>
<evidence type="ECO:0000256" key="8">
    <source>
        <dbReference type="SAM" id="MobiDB-lite"/>
    </source>
</evidence>
<dbReference type="GO" id="GO:0005815">
    <property type="term" value="C:microtubule organizing center"/>
    <property type="evidence" value="ECO:0007669"/>
    <property type="project" value="TreeGrafter"/>
</dbReference>
<keyword evidence="6" id="KW-0966">Cell projection</keyword>
<evidence type="ECO:0000313" key="10">
    <source>
        <dbReference type="Proteomes" id="UP000299102"/>
    </source>
</evidence>
<evidence type="ECO:0000256" key="4">
    <source>
        <dbReference type="ARBA" id="ARBA00023054"/>
    </source>
</evidence>
<feature type="coiled-coil region" evidence="7">
    <location>
        <begin position="113"/>
        <end position="157"/>
    </location>
</feature>
<organism evidence="9 10">
    <name type="scientific">Eumeta variegata</name>
    <name type="common">Bagworm moth</name>
    <name type="synonym">Eumeta japonica</name>
    <dbReference type="NCBI Taxonomy" id="151549"/>
    <lineage>
        <taxon>Eukaryota</taxon>
        <taxon>Metazoa</taxon>
        <taxon>Ecdysozoa</taxon>
        <taxon>Arthropoda</taxon>
        <taxon>Hexapoda</taxon>
        <taxon>Insecta</taxon>
        <taxon>Pterygota</taxon>
        <taxon>Neoptera</taxon>
        <taxon>Endopterygota</taxon>
        <taxon>Lepidoptera</taxon>
        <taxon>Glossata</taxon>
        <taxon>Ditrysia</taxon>
        <taxon>Tineoidea</taxon>
        <taxon>Psychidae</taxon>
        <taxon>Oiketicinae</taxon>
        <taxon>Eumeta</taxon>
    </lineage>
</organism>
<protein>
    <submittedName>
        <fullName evidence="9">Clusterin-associated protein 1</fullName>
    </submittedName>
</protein>
<evidence type="ECO:0000256" key="2">
    <source>
        <dbReference type="ARBA" id="ARBA00008340"/>
    </source>
</evidence>
<dbReference type="PANTHER" id="PTHR21547">
    <property type="entry name" value="CLUSTERIN ASSOCIATED PROTEIN 1"/>
    <property type="match status" value="1"/>
</dbReference>
<dbReference type="Proteomes" id="UP000299102">
    <property type="component" value="Unassembled WGS sequence"/>
</dbReference>
<name>A0A4C1UWF9_EUMVA</name>
<dbReference type="PANTHER" id="PTHR21547:SF0">
    <property type="entry name" value="CLUSTERIN-ASSOCIATED PROTEIN 1"/>
    <property type="match status" value="1"/>
</dbReference>
<keyword evidence="4 7" id="KW-0175">Coiled coil</keyword>
<comment type="caution">
    <text evidence="9">The sequence shown here is derived from an EMBL/GenBank/DDBJ whole genome shotgun (WGS) entry which is preliminary data.</text>
</comment>
<evidence type="ECO:0000313" key="9">
    <source>
        <dbReference type="EMBL" id="GBP30775.1"/>
    </source>
</evidence>
<gene>
    <name evidence="9" type="primary">Cluap1</name>
    <name evidence="9" type="ORF">EVAR_82517_1</name>
</gene>
<evidence type="ECO:0000256" key="5">
    <source>
        <dbReference type="ARBA" id="ARBA00023069"/>
    </source>
</evidence>
<dbReference type="InterPro" id="IPR019366">
    <property type="entry name" value="Clusterin-associated_protein-1"/>
</dbReference>
<dbReference type="GO" id="GO:0030992">
    <property type="term" value="C:intraciliary transport particle B"/>
    <property type="evidence" value="ECO:0007669"/>
    <property type="project" value="TreeGrafter"/>
</dbReference>
<feature type="region of interest" description="Disordered" evidence="8">
    <location>
        <begin position="310"/>
        <end position="329"/>
    </location>
</feature>
<evidence type="ECO:0000256" key="3">
    <source>
        <dbReference type="ARBA" id="ARBA00022794"/>
    </source>
</evidence>
<feature type="region of interest" description="Disordered" evidence="8">
    <location>
        <begin position="238"/>
        <end position="262"/>
    </location>
</feature>
<dbReference type="EMBL" id="BGZK01000237">
    <property type="protein sequence ID" value="GBP30775.1"/>
    <property type="molecule type" value="Genomic_DNA"/>
</dbReference>
<dbReference type="GO" id="GO:0005929">
    <property type="term" value="C:cilium"/>
    <property type="evidence" value="ECO:0007669"/>
    <property type="project" value="UniProtKB-SubCell"/>
</dbReference>
<keyword evidence="10" id="KW-1185">Reference proteome</keyword>
<dbReference type="STRING" id="151549.A0A4C1UWF9"/>
<keyword evidence="5" id="KW-0969">Cilium</keyword>
<evidence type="ECO:0000256" key="7">
    <source>
        <dbReference type="SAM" id="Coils"/>
    </source>
</evidence>
<reference evidence="9 10" key="1">
    <citation type="journal article" date="2019" name="Commun. Biol.">
        <title>The bagworm genome reveals a unique fibroin gene that provides high tensile strength.</title>
        <authorList>
            <person name="Kono N."/>
            <person name="Nakamura H."/>
            <person name="Ohtoshi R."/>
            <person name="Tomita M."/>
            <person name="Numata K."/>
            <person name="Arakawa K."/>
        </authorList>
    </citation>
    <scope>NUCLEOTIDE SEQUENCE [LARGE SCALE GENOMIC DNA]</scope>
</reference>
<evidence type="ECO:0000256" key="6">
    <source>
        <dbReference type="ARBA" id="ARBA00023273"/>
    </source>
</evidence>
<sequence>MSRINVKLNARRVYGADGWAVRELLKVATLLHAALAAPPPPAVSAPFSSDVHRQYDLTTKLSEIKQARQLATEITAQGAFLYDLLDKEPNNKMFRERALARPLEMATMEAALRRAAEEVAARAAAQRDALEASASSEAALDAKLERRRAELQRAEMRLHTVHKIKPVYQGELTALETILQELWEQYVLRYRCVEALKHQLSQLETSQAEALEEQRAAILQLIHKYESEDVLGALTDSDELESSDEQRELSQAQTVRPPTRPRTRLRIKTAGEPKGRDRPPVTIRVREVGAISPVRGNSADRIPKPLVYAGRRSPDKSYSVHHQKIRPEAKREEVKKSVVGKLAVIDELAVCLE</sequence>
<accession>A0A4C1UWF9</accession>
<dbReference type="Pfam" id="PF10234">
    <property type="entry name" value="Cluap1"/>
    <property type="match status" value="1"/>
</dbReference>
<evidence type="ECO:0000256" key="1">
    <source>
        <dbReference type="ARBA" id="ARBA00004138"/>
    </source>
</evidence>
<proteinExistence type="inferred from homology"/>
<comment type="subcellular location">
    <subcellularLocation>
        <location evidence="1">Cell projection</location>
        <location evidence="1">Cilium</location>
    </subcellularLocation>
</comment>